<sequence>MAGHGYPHARVASAELVALTLVAAGIAGGRAGLRNRGADGSRTGASSPA</sequence>
<protein>
    <submittedName>
        <fullName evidence="2">Uncharacterized protein</fullName>
    </submittedName>
</protein>
<keyword evidence="1" id="KW-0472">Membrane</keyword>
<organism evidence="2">
    <name type="scientific">Streptomyces sp. NBC_00180</name>
    <dbReference type="NCBI Taxonomy" id="2903632"/>
    <lineage>
        <taxon>Bacteria</taxon>
        <taxon>Bacillati</taxon>
        <taxon>Actinomycetota</taxon>
        <taxon>Actinomycetes</taxon>
        <taxon>Kitasatosporales</taxon>
        <taxon>Streptomycetaceae</taxon>
        <taxon>Streptomyces</taxon>
    </lineage>
</organism>
<dbReference type="EMBL" id="CP108140">
    <property type="protein sequence ID" value="WTP85816.1"/>
    <property type="molecule type" value="Genomic_DNA"/>
</dbReference>
<gene>
    <name evidence="2" type="ORF">OG477_10760</name>
</gene>
<feature type="transmembrane region" description="Helical" evidence="1">
    <location>
        <begin position="12"/>
        <end position="33"/>
    </location>
</feature>
<name>A0AAU1HUX6_9ACTN</name>
<keyword evidence="1" id="KW-1133">Transmembrane helix</keyword>
<evidence type="ECO:0000256" key="1">
    <source>
        <dbReference type="SAM" id="Phobius"/>
    </source>
</evidence>
<evidence type="ECO:0000313" key="2">
    <source>
        <dbReference type="EMBL" id="WTP85816.1"/>
    </source>
</evidence>
<accession>A0AAU1HUX6</accession>
<keyword evidence="1" id="KW-0812">Transmembrane</keyword>
<dbReference type="AlphaFoldDB" id="A0AAU1HUX6"/>
<reference evidence="2" key="1">
    <citation type="submission" date="2022-10" db="EMBL/GenBank/DDBJ databases">
        <title>The complete genomes of actinobacterial strains from the NBC collection.</title>
        <authorList>
            <person name="Joergensen T.S."/>
            <person name="Alvarez Arevalo M."/>
            <person name="Sterndorff E.B."/>
            <person name="Faurdal D."/>
            <person name="Vuksanovic O."/>
            <person name="Mourched A.-S."/>
            <person name="Charusanti P."/>
            <person name="Shaw S."/>
            <person name="Blin K."/>
            <person name="Weber T."/>
        </authorList>
    </citation>
    <scope>NUCLEOTIDE SEQUENCE</scope>
    <source>
        <strain evidence="2">NBC 00180</strain>
    </source>
</reference>
<proteinExistence type="predicted"/>